<feature type="transmembrane region" description="Helical" evidence="7">
    <location>
        <begin position="292"/>
        <end position="315"/>
    </location>
</feature>
<dbReference type="RefSeq" id="WP_343842818.1">
    <property type="nucleotide sequence ID" value="NZ_BAAADO010000007.1"/>
</dbReference>
<dbReference type="InterPro" id="IPR011701">
    <property type="entry name" value="MFS"/>
</dbReference>
<accession>A0ABP3LIH8</accession>
<gene>
    <name evidence="9" type="ORF">GCM10008986_30010</name>
</gene>
<evidence type="ECO:0000256" key="6">
    <source>
        <dbReference type="ARBA" id="ARBA00023136"/>
    </source>
</evidence>
<dbReference type="PROSITE" id="PS50850">
    <property type="entry name" value="MFS"/>
    <property type="match status" value="1"/>
</dbReference>
<dbReference type="InterPro" id="IPR036259">
    <property type="entry name" value="MFS_trans_sf"/>
</dbReference>
<feature type="transmembrane region" description="Helical" evidence="7">
    <location>
        <begin position="97"/>
        <end position="122"/>
    </location>
</feature>
<keyword evidence="5 7" id="KW-1133">Transmembrane helix</keyword>
<evidence type="ECO:0000313" key="10">
    <source>
        <dbReference type="Proteomes" id="UP001500880"/>
    </source>
</evidence>
<name>A0ABP3LIH8_9BACI</name>
<feature type="transmembrane region" description="Helical" evidence="7">
    <location>
        <begin position="73"/>
        <end position="91"/>
    </location>
</feature>
<evidence type="ECO:0000256" key="3">
    <source>
        <dbReference type="ARBA" id="ARBA00022475"/>
    </source>
</evidence>
<feature type="domain" description="Major facilitator superfamily (MFS) profile" evidence="8">
    <location>
        <begin position="7"/>
        <end position="380"/>
    </location>
</feature>
<dbReference type="EMBL" id="BAAADO010000007">
    <property type="protein sequence ID" value="GAA0500673.1"/>
    <property type="molecule type" value="Genomic_DNA"/>
</dbReference>
<dbReference type="InterPro" id="IPR020846">
    <property type="entry name" value="MFS_dom"/>
</dbReference>
<feature type="transmembrane region" description="Helical" evidence="7">
    <location>
        <begin position="267"/>
        <end position="286"/>
    </location>
</feature>
<dbReference type="PANTHER" id="PTHR43124">
    <property type="entry name" value="PURINE EFFLUX PUMP PBUE"/>
    <property type="match status" value="1"/>
</dbReference>
<comment type="subcellular location">
    <subcellularLocation>
        <location evidence="1">Cell membrane</location>
        <topology evidence="1">Multi-pass membrane protein</topology>
    </subcellularLocation>
</comment>
<protein>
    <submittedName>
        <fullName evidence="9">MFS transporter</fullName>
    </submittedName>
</protein>
<sequence length="395" mass="42234">MKFSKLVLPGITMIAVTYGLARFSFGLLLPDLNQSLEMSNFVSGMVSSLFYLSYCFTIILSTVITTREGPRRMIIAAGLSAFAGLMLMAVTPNVWMLALGVLLAGGSTGLVSPPYGAAISLWIQRDEQGKANTWINSGTSFGIALTGAGAILLSPNWRLTYFIYAMLTLFILIWNYRIIPKISANPKIMLEKGSYSIQGVKGSIPLILASLILGISTAAFWSFSRTFIQVAGDYSEWQLAVFWIVIGIFGVLGGFSGSLVEKGGLPFSYKLGSIAIASASMILSVAPEHLFMAYLSAGLFGSSYIFLTGVLLVWGIRVFIDNASLGIGVPFLLLAVGQVIGSALAGWLIGTWGYAPSFVFYGSVGMAAALLAPKKRKEATGLPVNLEQNVTESTK</sequence>
<evidence type="ECO:0000256" key="5">
    <source>
        <dbReference type="ARBA" id="ARBA00022989"/>
    </source>
</evidence>
<feature type="transmembrane region" description="Helical" evidence="7">
    <location>
        <begin position="200"/>
        <end position="221"/>
    </location>
</feature>
<reference evidence="10" key="1">
    <citation type="journal article" date="2019" name="Int. J. Syst. Evol. Microbiol.">
        <title>The Global Catalogue of Microorganisms (GCM) 10K type strain sequencing project: providing services to taxonomists for standard genome sequencing and annotation.</title>
        <authorList>
            <consortium name="The Broad Institute Genomics Platform"/>
            <consortium name="The Broad Institute Genome Sequencing Center for Infectious Disease"/>
            <person name="Wu L."/>
            <person name="Ma J."/>
        </authorList>
    </citation>
    <scope>NUCLEOTIDE SEQUENCE [LARGE SCALE GENOMIC DNA]</scope>
    <source>
        <strain evidence="10">JCM 12389</strain>
    </source>
</reference>
<keyword evidence="3" id="KW-1003">Cell membrane</keyword>
<evidence type="ECO:0000256" key="4">
    <source>
        <dbReference type="ARBA" id="ARBA00022692"/>
    </source>
</evidence>
<proteinExistence type="predicted"/>
<comment type="caution">
    <text evidence="9">The sequence shown here is derived from an EMBL/GenBank/DDBJ whole genome shotgun (WGS) entry which is preliminary data.</text>
</comment>
<evidence type="ECO:0000313" key="9">
    <source>
        <dbReference type="EMBL" id="GAA0500673.1"/>
    </source>
</evidence>
<dbReference type="PANTHER" id="PTHR43124:SF3">
    <property type="entry name" value="CHLORAMPHENICOL EFFLUX PUMP RV0191"/>
    <property type="match status" value="1"/>
</dbReference>
<feature type="transmembrane region" description="Helical" evidence="7">
    <location>
        <begin position="159"/>
        <end position="179"/>
    </location>
</feature>
<feature type="transmembrane region" description="Helical" evidence="7">
    <location>
        <begin position="41"/>
        <end position="61"/>
    </location>
</feature>
<feature type="transmembrane region" description="Helical" evidence="7">
    <location>
        <begin position="327"/>
        <end position="348"/>
    </location>
</feature>
<dbReference type="InterPro" id="IPR050189">
    <property type="entry name" value="MFS_Efflux_Transporters"/>
</dbReference>
<keyword evidence="10" id="KW-1185">Reference proteome</keyword>
<dbReference type="Proteomes" id="UP001500880">
    <property type="component" value="Unassembled WGS sequence"/>
</dbReference>
<evidence type="ECO:0000256" key="1">
    <source>
        <dbReference type="ARBA" id="ARBA00004651"/>
    </source>
</evidence>
<dbReference type="SUPFAM" id="SSF103473">
    <property type="entry name" value="MFS general substrate transporter"/>
    <property type="match status" value="1"/>
</dbReference>
<dbReference type="Pfam" id="PF07690">
    <property type="entry name" value="MFS_1"/>
    <property type="match status" value="1"/>
</dbReference>
<evidence type="ECO:0000259" key="8">
    <source>
        <dbReference type="PROSITE" id="PS50850"/>
    </source>
</evidence>
<feature type="transmembrane region" description="Helical" evidence="7">
    <location>
        <begin position="134"/>
        <end position="153"/>
    </location>
</feature>
<dbReference type="Gene3D" id="1.20.1250.20">
    <property type="entry name" value="MFS general substrate transporter like domains"/>
    <property type="match status" value="1"/>
</dbReference>
<feature type="transmembrane region" description="Helical" evidence="7">
    <location>
        <begin position="354"/>
        <end position="372"/>
    </location>
</feature>
<keyword evidence="6 7" id="KW-0472">Membrane</keyword>
<feature type="transmembrane region" description="Helical" evidence="7">
    <location>
        <begin position="241"/>
        <end position="260"/>
    </location>
</feature>
<evidence type="ECO:0000256" key="2">
    <source>
        <dbReference type="ARBA" id="ARBA00022448"/>
    </source>
</evidence>
<keyword evidence="2" id="KW-0813">Transport</keyword>
<feature type="transmembrane region" description="Helical" evidence="7">
    <location>
        <begin position="7"/>
        <end position="29"/>
    </location>
</feature>
<evidence type="ECO:0000256" key="7">
    <source>
        <dbReference type="SAM" id="Phobius"/>
    </source>
</evidence>
<organism evidence="9 10">
    <name type="scientific">Salinibacillus aidingensis</name>
    <dbReference type="NCBI Taxonomy" id="237684"/>
    <lineage>
        <taxon>Bacteria</taxon>
        <taxon>Bacillati</taxon>
        <taxon>Bacillota</taxon>
        <taxon>Bacilli</taxon>
        <taxon>Bacillales</taxon>
        <taxon>Bacillaceae</taxon>
        <taxon>Salinibacillus</taxon>
    </lineage>
</organism>
<keyword evidence="4 7" id="KW-0812">Transmembrane</keyword>